<evidence type="ECO:0000256" key="2">
    <source>
        <dbReference type="SAM" id="Phobius"/>
    </source>
</evidence>
<dbReference type="Proteomes" id="UP000838878">
    <property type="component" value="Chromosome 3"/>
</dbReference>
<keyword evidence="2" id="KW-1133">Transmembrane helix</keyword>
<protein>
    <submittedName>
        <fullName evidence="3">Uncharacterized protein</fullName>
    </submittedName>
</protein>
<feature type="transmembrane region" description="Helical" evidence="2">
    <location>
        <begin position="26"/>
        <end position="45"/>
    </location>
</feature>
<keyword evidence="4" id="KW-1185">Reference proteome</keyword>
<dbReference type="AlphaFoldDB" id="A0A8J9VI25"/>
<feature type="non-terminal residue" evidence="3">
    <location>
        <position position="107"/>
    </location>
</feature>
<reference evidence="3" key="1">
    <citation type="submission" date="2021-12" db="EMBL/GenBank/DDBJ databases">
        <authorList>
            <person name="Martin H S."/>
        </authorList>
    </citation>
    <scope>NUCLEOTIDE SEQUENCE</scope>
</reference>
<proteinExistence type="predicted"/>
<evidence type="ECO:0000313" key="3">
    <source>
        <dbReference type="EMBL" id="CAH0721988.1"/>
    </source>
</evidence>
<organism evidence="3 4">
    <name type="scientific">Brenthis ino</name>
    <name type="common">lesser marbled fritillary</name>
    <dbReference type="NCBI Taxonomy" id="405034"/>
    <lineage>
        <taxon>Eukaryota</taxon>
        <taxon>Metazoa</taxon>
        <taxon>Ecdysozoa</taxon>
        <taxon>Arthropoda</taxon>
        <taxon>Hexapoda</taxon>
        <taxon>Insecta</taxon>
        <taxon>Pterygota</taxon>
        <taxon>Neoptera</taxon>
        <taxon>Endopterygota</taxon>
        <taxon>Lepidoptera</taxon>
        <taxon>Glossata</taxon>
        <taxon>Ditrysia</taxon>
        <taxon>Papilionoidea</taxon>
        <taxon>Nymphalidae</taxon>
        <taxon>Heliconiinae</taxon>
        <taxon>Argynnini</taxon>
        <taxon>Brenthis</taxon>
    </lineage>
</organism>
<keyword evidence="2" id="KW-0472">Membrane</keyword>
<accession>A0A8J9VI25</accession>
<keyword evidence="2" id="KW-0812">Transmembrane</keyword>
<gene>
    <name evidence="3" type="ORF">BINO364_LOCUS8015</name>
</gene>
<evidence type="ECO:0000313" key="4">
    <source>
        <dbReference type="Proteomes" id="UP000838878"/>
    </source>
</evidence>
<evidence type="ECO:0000256" key="1">
    <source>
        <dbReference type="SAM" id="MobiDB-lite"/>
    </source>
</evidence>
<dbReference type="EMBL" id="OV170223">
    <property type="protein sequence ID" value="CAH0721988.1"/>
    <property type="molecule type" value="Genomic_DNA"/>
</dbReference>
<name>A0A8J9VI25_9NEOP</name>
<sequence>MCHTSTGHATMAADSDKSSTAPAPRIVIHIVQPGLSLLLCLIVVVNSKVRRDELLNLITPKRELRARLPTYFHDSKRKYVATAPSRHHAPSPAISITYDVQLFLRNY</sequence>
<feature type="region of interest" description="Disordered" evidence="1">
    <location>
        <begin position="1"/>
        <end position="20"/>
    </location>
</feature>